<dbReference type="RefSeq" id="WP_083040398.1">
    <property type="nucleotide sequence ID" value="NZ_CP020557.1"/>
</dbReference>
<feature type="transmembrane region" description="Helical" evidence="1">
    <location>
        <begin position="125"/>
        <end position="148"/>
    </location>
</feature>
<reference evidence="2 3" key="1">
    <citation type="submission" date="2017-03" db="EMBL/GenBank/DDBJ databases">
        <title>Paenibacillus larvae genome sequencing.</title>
        <authorList>
            <person name="Dingman D.W."/>
        </authorList>
    </citation>
    <scope>NUCLEOTIDE SEQUENCE [LARGE SCALE GENOMIC DNA]</scope>
    <source>
        <strain evidence="2 3">SAG 10367</strain>
    </source>
</reference>
<name>A0A1V0UU86_9BACL</name>
<keyword evidence="1" id="KW-0812">Transmembrane</keyword>
<evidence type="ECO:0008006" key="4">
    <source>
        <dbReference type="Google" id="ProtNLM"/>
    </source>
</evidence>
<feature type="transmembrane region" description="Helical" evidence="1">
    <location>
        <begin position="20"/>
        <end position="43"/>
    </location>
</feature>
<keyword evidence="1" id="KW-0472">Membrane</keyword>
<dbReference type="EMBL" id="CP020557">
    <property type="protein sequence ID" value="ARF68721.1"/>
    <property type="molecule type" value="Genomic_DNA"/>
</dbReference>
<dbReference type="Proteomes" id="UP000192727">
    <property type="component" value="Chromosome"/>
</dbReference>
<feature type="transmembrane region" description="Helical" evidence="1">
    <location>
        <begin position="55"/>
        <end position="84"/>
    </location>
</feature>
<keyword evidence="1" id="KW-1133">Transmembrane helix</keyword>
<feature type="transmembrane region" description="Helical" evidence="1">
    <location>
        <begin position="160"/>
        <end position="179"/>
    </location>
</feature>
<sequence length="181" mass="20761">MNLVFFPKGYFLKNKSVKLLMGITFLLLFISTSFLTFSILDILSDETLSIEKQIATFVLIFFLAIPLYLILNFLSTVLTSIFMYFFDRHFVFRKMYFVILTYNAFILLVNSIVLFCIMKLSLGHYLIIIQLLSFSVSTYFLRLLYHGIVHYAEGSEKGALAVSLLYFVVTGIFTIGGILNG</sequence>
<protein>
    <recommendedName>
        <fullName evidence="4">Yip1 domain-containing protein</fullName>
    </recommendedName>
</protein>
<accession>A0A1V0UU86</accession>
<evidence type="ECO:0000313" key="2">
    <source>
        <dbReference type="EMBL" id="ARF68721.1"/>
    </source>
</evidence>
<organism evidence="2 3">
    <name type="scientific">Paenibacillus larvae subsp. pulvifaciens</name>
    <dbReference type="NCBI Taxonomy" id="1477"/>
    <lineage>
        <taxon>Bacteria</taxon>
        <taxon>Bacillati</taxon>
        <taxon>Bacillota</taxon>
        <taxon>Bacilli</taxon>
        <taxon>Bacillales</taxon>
        <taxon>Paenibacillaceae</taxon>
        <taxon>Paenibacillus</taxon>
    </lineage>
</organism>
<feature type="transmembrane region" description="Helical" evidence="1">
    <location>
        <begin position="96"/>
        <end position="118"/>
    </location>
</feature>
<proteinExistence type="predicted"/>
<evidence type="ECO:0000313" key="3">
    <source>
        <dbReference type="Proteomes" id="UP000192727"/>
    </source>
</evidence>
<dbReference type="AlphaFoldDB" id="A0A1V0UU86"/>
<gene>
    <name evidence="2" type="ORF">B7C51_14315</name>
</gene>
<evidence type="ECO:0000256" key="1">
    <source>
        <dbReference type="SAM" id="Phobius"/>
    </source>
</evidence>